<gene>
    <name evidence="1" type="ORF">N8T08_000553</name>
</gene>
<organism evidence="1 2">
    <name type="scientific">Aspergillus melleus</name>
    <dbReference type="NCBI Taxonomy" id="138277"/>
    <lineage>
        <taxon>Eukaryota</taxon>
        <taxon>Fungi</taxon>
        <taxon>Dikarya</taxon>
        <taxon>Ascomycota</taxon>
        <taxon>Pezizomycotina</taxon>
        <taxon>Eurotiomycetes</taxon>
        <taxon>Eurotiomycetidae</taxon>
        <taxon>Eurotiales</taxon>
        <taxon>Aspergillaceae</taxon>
        <taxon>Aspergillus</taxon>
        <taxon>Aspergillus subgen. Circumdati</taxon>
    </lineage>
</organism>
<evidence type="ECO:0000313" key="1">
    <source>
        <dbReference type="EMBL" id="KAK1139684.1"/>
    </source>
</evidence>
<proteinExistence type="predicted"/>
<accession>A0ACC3AQI1</accession>
<keyword evidence="2" id="KW-1185">Reference proteome</keyword>
<sequence length="409" mass="46194">MSSILDLPLEMVWQCMDYMDPTGLSRFARTCQGFHYSSREKLRQTARTYALPSQDIYDKYLTKERDGRYYAHIFGDQENPHWEPMAQTIIDGRVGALKGFLDAGVSPDSYTISGHRMLSVAIMHDQVDCANLLLHYQANPRLPDLTGNIDVECRVPFYHAAASCGMGGEVIYSLIEVGVKITSMNVFRLIRNRPDALDILSYAVEYGTDLGSLTGRDGSTILHNAIYDWMEFYPFVQEDGRRVSKPLVGDPGLIEYIVINYPELIDEQNLIGQTALHKALCYTKNNPGIAEKLMELECAVGISDEWGRQELHYAVQQLQGDAEIVRALCRRSEVDVNAIANIIPYGRVEPLRMAVYDGNYEMANVLLEDPRVSIHQECLEFVKSLANGDSWTHGEHTYIQISRLAYTSS</sequence>
<evidence type="ECO:0000313" key="2">
    <source>
        <dbReference type="Proteomes" id="UP001177260"/>
    </source>
</evidence>
<protein>
    <submittedName>
        <fullName evidence="1">Uncharacterized protein</fullName>
    </submittedName>
</protein>
<comment type="caution">
    <text evidence="1">The sequence shown here is derived from an EMBL/GenBank/DDBJ whole genome shotgun (WGS) entry which is preliminary data.</text>
</comment>
<dbReference type="EMBL" id="JAOPJF010000101">
    <property type="protein sequence ID" value="KAK1139684.1"/>
    <property type="molecule type" value="Genomic_DNA"/>
</dbReference>
<dbReference type="Proteomes" id="UP001177260">
    <property type="component" value="Unassembled WGS sequence"/>
</dbReference>
<name>A0ACC3AQI1_9EURO</name>
<reference evidence="1 2" key="1">
    <citation type="journal article" date="2023" name="ACS Omega">
        <title>Identification of the Neoaspergillic Acid Biosynthesis Gene Cluster by Establishing an In Vitro CRISPR-Ribonucleoprotein Genetic System in Aspergillus melleus.</title>
        <authorList>
            <person name="Yuan B."/>
            <person name="Grau M.F."/>
            <person name="Murata R.M."/>
            <person name="Torok T."/>
            <person name="Venkateswaran K."/>
            <person name="Stajich J.E."/>
            <person name="Wang C.C.C."/>
        </authorList>
    </citation>
    <scope>NUCLEOTIDE SEQUENCE [LARGE SCALE GENOMIC DNA]</scope>
    <source>
        <strain evidence="1 2">IMV 1140</strain>
    </source>
</reference>